<dbReference type="GeneID" id="96990967"/>
<evidence type="ECO:0000313" key="3">
    <source>
        <dbReference type="Proteomes" id="UP000316981"/>
    </source>
</evidence>
<evidence type="ECO:0000313" key="2">
    <source>
        <dbReference type="EMBL" id="TVT86896.1"/>
    </source>
</evidence>
<dbReference type="Proteomes" id="UP000316981">
    <property type="component" value="Unassembled WGS sequence"/>
</dbReference>
<accession>A0A558FN25</accession>
<dbReference type="EMBL" id="VMTP01000018">
    <property type="protein sequence ID" value="TVT86896.1"/>
    <property type="molecule type" value="Genomic_DNA"/>
</dbReference>
<organism evidence="2 3">
    <name type="scientific">Acinetobacter colistiniresistens</name>
    <dbReference type="NCBI Taxonomy" id="280145"/>
    <lineage>
        <taxon>Bacteria</taxon>
        <taxon>Pseudomonadati</taxon>
        <taxon>Pseudomonadota</taxon>
        <taxon>Gammaproteobacteria</taxon>
        <taxon>Moraxellales</taxon>
        <taxon>Moraxellaceae</taxon>
        <taxon>Acinetobacter</taxon>
    </lineage>
</organism>
<dbReference type="InterPro" id="IPR032721">
    <property type="entry name" value="Toxin-deaminase"/>
</dbReference>
<evidence type="ECO:0000256" key="1">
    <source>
        <dbReference type="SAM" id="MobiDB-lite"/>
    </source>
</evidence>
<sequence length="86" mass="9643">MAQTYKDKPNIKDSIDLFTERAPCKSCANVIQEQLGQKYPNVKVRVYHDNGSYSIYQGGKLVSTPMGKPINPHQFPTAPTFNKGIK</sequence>
<feature type="region of interest" description="Disordered" evidence="1">
    <location>
        <begin position="67"/>
        <end position="86"/>
    </location>
</feature>
<protein>
    <submittedName>
        <fullName evidence="2">Uncharacterized protein</fullName>
    </submittedName>
</protein>
<dbReference type="AlphaFoldDB" id="A0A558FN25"/>
<dbReference type="RefSeq" id="WP_081402446.1">
    <property type="nucleotide sequence ID" value="NZ_BKKF01000169.1"/>
</dbReference>
<gene>
    <name evidence="2" type="ORF">FPV60_02430</name>
</gene>
<proteinExistence type="predicted"/>
<reference evidence="2 3" key="1">
    <citation type="submission" date="2019-07" db="EMBL/GenBank/DDBJ databases">
        <title>Draft Genome Sequence of the first blaOXA-58-Harboring Acinetobacter colistiniresistens clinical isolate from Brazil.</title>
        <authorList>
            <person name="Favaro L.S."/>
            <person name="Paula-Petroli S.B."/>
            <person name="Moura C.F."/>
            <person name="Tognim M.C.B."/>
            <person name="Venancio E.J."/>
            <person name="Yamada-Ogatta S.F."/>
            <person name="Carrara-Marroni F.E."/>
        </authorList>
    </citation>
    <scope>NUCLEOTIDE SEQUENCE [LARGE SCALE GENOMIC DNA]</scope>
    <source>
        <strain evidence="2 3">DL</strain>
    </source>
</reference>
<comment type="caution">
    <text evidence="2">The sequence shown here is derived from an EMBL/GenBank/DDBJ whole genome shotgun (WGS) entry which is preliminary data.</text>
</comment>
<dbReference type="Pfam" id="PF14424">
    <property type="entry name" value="Toxin-deaminase"/>
    <property type="match status" value="1"/>
</dbReference>
<name>A0A558FN25_9GAMM</name>